<sequence length="242" mass="27337">MTKRKMNVVLICLILISVITVRGQFVEGKEIQRENNNQSVSLSEEEIVEEVNKKMRSSFLENKGQVGNEEVVFYGSLPNGKIAFGESKVMLWMEGTSGVVMLYFENSRKVTPIGINELETKSNYFLSNRGTYSNVRSFETIIYYDLWKGIDLHYQVTPKGAKYEFRVAPGGNPEDISICCEGQEQLSIGKDSLTILKGNGRFVDEGLKVQQEDKEIDAKFVAKGSNTFGFQIGKYDQRKPLV</sequence>
<accession>X0RP64</accession>
<feature type="non-terminal residue" evidence="2">
    <location>
        <position position="242"/>
    </location>
</feature>
<dbReference type="EMBL" id="BARS01001352">
    <property type="protein sequence ID" value="GAF70644.1"/>
    <property type="molecule type" value="Genomic_DNA"/>
</dbReference>
<evidence type="ECO:0000313" key="2">
    <source>
        <dbReference type="EMBL" id="GAF70644.1"/>
    </source>
</evidence>
<organism evidence="2">
    <name type="scientific">marine sediment metagenome</name>
    <dbReference type="NCBI Taxonomy" id="412755"/>
    <lineage>
        <taxon>unclassified sequences</taxon>
        <taxon>metagenomes</taxon>
        <taxon>ecological metagenomes</taxon>
    </lineage>
</organism>
<proteinExistence type="predicted"/>
<protein>
    <recommendedName>
        <fullName evidence="1">DUF7948 domain-containing protein</fullName>
    </recommendedName>
</protein>
<dbReference type="InterPro" id="IPR057708">
    <property type="entry name" value="DUF7948"/>
</dbReference>
<feature type="domain" description="DUF7948" evidence="1">
    <location>
        <begin position="59"/>
        <end position="242"/>
    </location>
</feature>
<dbReference type="Pfam" id="PF25778">
    <property type="entry name" value="DUF7948"/>
    <property type="match status" value="1"/>
</dbReference>
<dbReference type="AlphaFoldDB" id="X0RP64"/>
<evidence type="ECO:0000259" key="1">
    <source>
        <dbReference type="Pfam" id="PF25778"/>
    </source>
</evidence>
<name>X0RP64_9ZZZZ</name>
<gene>
    <name evidence="2" type="ORF">S01H1_02709</name>
</gene>
<comment type="caution">
    <text evidence="2">The sequence shown here is derived from an EMBL/GenBank/DDBJ whole genome shotgun (WGS) entry which is preliminary data.</text>
</comment>
<reference evidence="2" key="1">
    <citation type="journal article" date="2014" name="Front. Microbiol.">
        <title>High frequency of phylogenetically diverse reductive dehalogenase-homologous genes in deep subseafloor sedimentary metagenomes.</title>
        <authorList>
            <person name="Kawai M."/>
            <person name="Futagami T."/>
            <person name="Toyoda A."/>
            <person name="Takaki Y."/>
            <person name="Nishi S."/>
            <person name="Hori S."/>
            <person name="Arai W."/>
            <person name="Tsubouchi T."/>
            <person name="Morono Y."/>
            <person name="Uchiyama I."/>
            <person name="Ito T."/>
            <person name="Fujiyama A."/>
            <person name="Inagaki F."/>
            <person name="Takami H."/>
        </authorList>
    </citation>
    <scope>NUCLEOTIDE SEQUENCE</scope>
    <source>
        <strain evidence="2">Expedition CK06-06</strain>
    </source>
</reference>